<keyword evidence="8" id="KW-1185">Reference proteome</keyword>
<evidence type="ECO:0000313" key="7">
    <source>
        <dbReference type="EMBL" id="MFD1002482.1"/>
    </source>
</evidence>
<dbReference type="PROSITE" id="PS51219">
    <property type="entry name" value="DPCK"/>
    <property type="match status" value="1"/>
</dbReference>
<dbReference type="EMBL" id="JBHTKA010000008">
    <property type="protein sequence ID" value="MFD1002482.1"/>
    <property type="molecule type" value="Genomic_DNA"/>
</dbReference>
<name>A0ABW3K8Z9_9BACT</name>
<dbReference type="HAMAP" id="MF_00376">
    <property type="entry name" value="Dephospho_CoA_kinase"/>
    <property type="match status" value="1"/>
</dbReference>
<keyword evidence="3 5" id="KW-0067">ATP-binding</keyword>
<evidence type="ECO:0000256" key="1">
    <source>
        <dbReference type="ARBA" id="ARBA00009018"/>
    </source>
</evidence>
<evidence type="ECO:0000256" key="3">
    <source>
        <dbReference type="ARBA" id="ARBA00022840"/>
    </source>
</evidence>
<sequence length="200" mass="22773">MSNPLQIGITGGIGSGKTLVSKIFACLGIPVYDADSHAKELMTTDGILVSQIKKEFGDLSYLSDGTLNRKYLSEVVFNKQERLDVLNKLVHPRVGENYTQWVKRHNNKAYVLKEAALLFETGSYQALDKIIVVHAPEEVRIKRVIHRDGRAEQQVREIIRKQMSEEEKLKRADFIIYNDESSLIIPQVLSLHNRLQMQIA</sequence>
<dbReference type="GO" id="GO:0004140">
    <property type="term" value="F:dephospho-CoA kinase activity"/>
    <property type="evidence" value="ECO:0007669"/>
    <property type="project" value="UniProtKB-EC"/>
</dbReference>
<dbReference type="Proteomes" id="UP001597112">
    <property type="component" value="Unassembled WGS sequence"/>
</dbReference>
<evidence type="ECO:0000256" key="2">
    <source>
        <dbReference type="ARBA" id="ARBA00022741"/>
    </source>
</evidence>
<evidence type="ECO:0000313" key="8">
    <source>
        <dbReference type="Proteomes" id="UP001597112"/>
    </source>
</evidence>
<dbReference type="EC" id="2.7.1.24" evidence="5 6"/>
<dbReference type="Pfam" id="PF01121">
    <property type="entry name" value="CoaE"/>
    <property type="match status" value="1"/>
</dbReference>
<comment type="function">
    <text evidence="5">Catalyzes the phosphorylation of the 3'-hydroxyl group of dephosphocoenzyme A to form coenzyme A.</text>
</comment>
<keyword evidence="2 5" id="KW-0547">Nucleotide-binding</keyword>
<protein>
    <recommendedName>
        <fullName evidence="5 6">Dephospho-CoA kinase</fullName>
        <ecNumber evidence="5 6">2.7.1.24</ecNumber>
    </recommendedName>
    <alternativeName>
        <fullName evidence="5">Dephosphocoenzyme A kinase</fullName>
    </alternativeName>
</protein>
<accession>A0ABW3K8Z9</accession>
<dbReference type="InterPro" id="IPR001977">
    <property type="entry name" value="Depp_CoAkinase"/>
</dbReference>
<dbReference type="NCBIfam" id="TIGR00152">
    <property type="entry name" value="dephospho-CoA kinase"/>
    <property type="match status" value="1"/>
</dbReference>
<dbReference type="PANTHER" id="PTHR10695:SF46">
    <property type="entry name" value="BIFUNCTIONAL COENZYME A SYNTHASE-RELATED"/>
    <property type="match status" value="1"/>
</dbReference>
<comment type="pathway">
    <text evidence="5">Cofactor biosynthesis; coenzyme A biosynthesis; CoA from (R)-pantothenate: step 5/5.</text>
</comment>
<evidence type="ECO:0000256" key="6">
    <source>
        <dbReference type="NCBIfam" id="TIGR00152"/>
    </source>
</evidence>
<gene>
    <name evidence="5 7" type="primary">coaE</name>
    <name evidence="7" type="ORF">ACFQ21_24370</name>
</gene>
<proteinExistence type="inferred from homology"/>
<keyword evidence="4 5" id="KW-0173">Coenzyme A biosynthesis</keyword>
<reference evidence="8" key="1">
    <citation type="journal article" date="2019" name="Int. J. Syst. Evol. Microbiol.">
        <title>The Global Catalogue of Microorganisms (GCM) 10K type strain sequencing project: providing services to taxonomists for standard genome sequencing and annotation.</title>
        <authorList>
            <consortium name="The Broad Institute Genomics Platform"/>
            <consortium name="The Broad Institute Genome Sequencing Center for Infectious Disease"/>
            <person name="Wu L."/>
            <person name="Ma J."/>
        </authorList>
    </citation>
    <scope>NUCLEOTIDE SEQUENCE [LARGE SCALE GENOMIC DNA]</scope>
    <source>
        <strain evidence="8">CCUG 58938</strain>
    </source>
</reference>
<dbReference type="CDD" id="cd02022">
    <property type="entry name" value="DPCK"/>
    <property type="match status" value="1"/>
</dbReference>
<feature type="binding site" evidence="5">
    <location>
        <begin position="14"/>
        <end position="19"/>
    </location>
    <ligand>
        <name>ATP</name>
        <dbReference type="ChEBI" id="CHEBI:30616"/>
    </ligand>
</feature>
<dbReference type="InterPro" id="IPR027417">
    <property type="entry name" value="P-loop_NTPase"/>
</dbReference>
<dbReference type="SUPFAM" id="SSF52540">
    <property type="entry name" value="P-loop containing nucleoside triphosphate hydrolases"/>
    <property type="match status" value="1"/>
</dbReference>
<evidence type="ECO:0000256" key="5">
    <source>
        <dbReference type="HAMAP-Rule" id="MF_00376"/>
    </source>
</evidence>
<organism evidence="7 8">
    <name type="scientific">Ohtaekwangia kribbensis</name>
    <dbReference type="NCBI Taxonomy" id="688913"/>
    <lineage>
        <taxon>Bacteria</taxon>
        <taxon>Pseudomonadati</taxon>
        <taxon>Bacteroidota</taxon>
        <taxon>Cytophagia</taxon>
        <taxon>Cytophagales</taxon>
        <taxon>Fulvivirgaceae</taxon>
        <taxon>Ohtaekwangia</taxon>
    </lineage>
</organism>
<dbReference type="PANTHER" id="PTHR10695">
    <property type="entry name" value="DEPHOSPHO-COA KINASE-RELATED"/>
    <property type="match status" value="1"/>
</dbReference>
<keyword evidence="5 7" id="KW-0418">Kinase</keyword>
<evidence type="ECO:0000256" key="4">
    <source>
        <dbReference type="ARBA" id="ARBA00022993"/>
    </source>
</evidence>
<dbReference type="RefSeq" id="WP_377583632.1">
    <property type="nucleotide sequence ID" value="NZ_JBHTKA010000008.1"/>
</dbReference>
<keyword evidence="5 7" id="KW-0808">Transferase</keyword>
<keyword evidence="5" id="KW-0963">Cytoplasm</keyword>
<comment type="subcellular location">
    <subcellularLocation>
        <location evidence="5">Cytoplasm</location>
    </subcellularLocation>
</comment>
<comment type="catalytic activity">
    <reaction evidence="5">
        <text>3'-dephospho-CoA + ATP = ADP + CoA + H(+)</text>
        <dbReference type="Rhea" id="RHEA:18245"/>
        <dbReference type="ChEBI" id="CHEBI:15378"/>
        <dbReference type="ChEBI" id="CHEBI:30616"/>
        <dbReference type="ChEBI" id="CHEBI:57287"/>
        <dbReference type="ChEBI" id="CHEBI:57328"/>
        <dbReference type="ChEBI" id="CHEBI:456216"/>
        <dbReference type="EC" id="2.7.1.24"/>
    </reaction>
</comment>
<comment type="caution">
    <text evidence="7">The sequence shown here is derived from an EMBL/GenBank/DDBJ whole genome shotgun (WGS) entry which is preliminary data.</text>
</comment>
<comment type="similarity">
    <text evidence="1 5">Belongs to the CoaE family.</text>
</comment>
<dbReference type="Gene3D" id="3.40.50.300">
    <property type="entry name" value="P-loop containing nucleotide triphosphate hydrolases"/>
    <property type="match status" value="1"/>
</dbReference>